<name>A0ABC9W3Q9_GRUJA</name>
<feature type="domain" description="Integrase catalytic" evidence="1">
    <location>
        <begin position="110"/>
        <end position="216"/>
    </location>
</feature>
<evidence type="ECO:0000313" key="2">
    <source>
        <dbReference type="EMBL" id="GAB0180244.1"/>
    </source>
</evidence>
<dbReference type="InterPro" id="IPR053270">
    <property type="entry name" value="Fv1_restriction_factor"/>
</dbReference>
<accession>A0ABC9W3Q9</accession>
<gene>
    <name evidence="2" type="ORF">GRJ2_000489700</name>
</gene>
<proteinExistence type="predicted"/>
<dbReference type="Proteomes" id="UP001623348">
    <property type="component" value="Unassembled WGS sequence"/>
</dbReference>
<dbReference type="PROSITE" id="PS50994">
    <property type="entry name" value="INTEGRASE"/>
    <property type="match status" value="1"/>
</dbReference>
<dbReference type="InterPro" id="IPR001584">
    <property type="entry name" value="Integrase_cat-core"/>
</dbReference>
<protein>
    <recommendedName>
        <fullName evidence="1">Integrase catalytic domain-containing protein</fullName>
    </recommendedName>
</protein>
<dbReference type="Gene3D" id="3.30.420.10">
    <property type="entry name" value="Ribonuclease H-like superfamily/Ribonuclease H"/>
    <property type="match status" value="1"/>
</dbReference>
<dbReference type="SUPFAM" id="SSF53098">
    <property type="entry name" value="Ribonuclease H-like"/>
    <property type="match status" value="1"/>
</dbReference>
<dbReference type="AlphaFoldDB" id="A0ABC9W3Q9"/>
<comment type="caution">
    <text evidence="2">The sequence shown here is derived from an EMBL/GenBank/DDBJ whole genome shotgun (WGS) entry which is preliminary data.</text>
</comment>
<dbReference type="InterPro" id="IPR036397">
    <property type="entry name" value="RNaseH_sf"/>
</dbReference>
<dbReference type="EMBL" id="BAAFJT010000001">
    <property type="protein sequence ID" value="GAB0180244.1"/>
    <property type="molecule type" value="Genomic_DNA"/>
</dbReference>
<dbReference type="PANTHER" id="PTHR48195:SF1">
    <property type="entry name" value="RIKEN CDNA 2410002F23 GENE"/>
    <property type="match status" value="1"/>
</dbReference>
<evidence type="ECO:0000259" key="1">
    <source>
        <dbReference type="PROSITE" id="PS50994"/>
    </source>
</evidence>
<dbReference type="PANTHER" id="PTHR48195">
    <property type="entry name" value="FRIEND VIRUS SUSCEPTIBILITY PROTEIN 1"/>
    <property type="match status" value="1"/>
</dbReference>
<sequence>MERTHEEYRGDLERDIAEDMLLEEGAPCQKRCWDNGASSLELEGREAKQLGSLSREGGIDKVIGKKTQALSLWRQLLSGVKERYPFSEDDVCWPGKWTTIERGIQYLRELAMQQMIYYNLNNAQLPTSTNLPRQALCTYNGGSNHRMAGNVFRATTWSTMLGLEKQVLWRHGTPDRIESDNGTHFRNNLTDTWAKEHGIEWVYHIPYHAPASGKIE</sequence>
<organism evidence="2 3">
    <name type="scientific">Grus japonensis</name>
    <name type="common">Japanese crane</name>
    <name type="synonym">Red-crowned crane</name>
    <dbReference type="NCBI Taxonomy" id="30415"/>
    <lineage>
        <taxon>Eukaryota</taxon>
        <taxon>Metazoa</taxon>
        <taxon>Chordata</taxon>
        <taxon>Craniata</taxon>
        <taxon>Vertebrata</taxon>
        <taxon>Euteleostomi</taxon>
        <taxon>Archelosauria</taxon>
        <taxon>Archosauria</taxon>
        <taxon>Dinosauria</taxon>
        <taxon>Saurischia</taxon>
        <taxon>Theropoda</taxon>
        <taxon>Coelurosauria</taxon>
        <taxon>Aves</taxon>
        <taxon>Neognathae</taxon>
        <taxon>Neoaves</taxon>
        <taxon>Gruiformes</taxon>
        <taxon>Gruidae</taxon>
        <taxon>Grus</taxon>
    </lineage>
</organism>
<evidence type="ECO:0000313" key="3">
    <source>
        <dbReference type="Proteomes" id="UP001623348"/>
    </source>
</evidence>
<dbReference type="InterPro" id="IPR012337">
    <property type="entry name" value="RNaseH-like_sf"/>
</dbReference>
<keyword evidence="3" id="KW-1185">Reference proteome</keyword>
<reference evidence="2 3" key="1">
    <citation type="submission" date="2024-06" db="EMBL/GenBank/DDBJ databases">
        <title>The draft genome of Grus japonensis, version 3.</title>
        <authorList>
            <person name="Nabeshima K."/>
            <person name="Suzuki S."/>
            <person name="Onuma M."/>
        </authorList>
    </citation>
    <scope>NUCLEOTIDE SEQUENCE [LARGE SCALE GENOMIC DNA]</scope>
    <source>
        <strain evidence="2 3">451A</strain>
    </source>
</reference>